<comment type="catalytic activity">
    <reaction evidence="1">
        <text>Hydrolysis of terminal, non-reducing beta-D-glucosyl residues with release of beta-D-glucose.</text>
        <dbReference type="EC" id="3.2.1.21"/>
    </reaction>
</comment>
<evidence type="ECO:0000259" key="11">
    <source>
        <dbReference type="SMART" id="SM00237"/>
    </source>
</evidence>
<protein>
    <recommendedName>
        <fullName evidence="3">beta-glucosidase</fullName>
        <ecNumber evidence="3">3.2.1.21</ecNumber>
    </recommendedName>
</protein>
<evidence type="ECO:0000256" key="4">
    <source>
        <dbReference type="ARBA" id="ARBA00022729"/>
    </source>
</evidence>
<sequence length="1017" mass="106971">MFRSRPPMWAALAALMTSLVVAPPATAAGEPLTITDFQSDGVPAGVYAWGNDAASTPVLTTEPATDRPGAPPANRALKSVYAVGQWGGWSHDLTVPQDWSPYEGFSFWVNGSGSGQRIFFEVKDGGGGAGSAELFESSFTDDTAGWRQVRVPFSSFTRRTDHQPGGAPTDGALDLDVMWGYAMRLPTATGTLVWDEVQVYGTAPPRPVRLSTDAPVYPVDEQGRAEVRVTIITATGAPLSTDLAVDYRTGTGTATPGADYTAAQGTLTFPAGTASGASKAFTVRTNQDGQNEVAETIPIELSGTGTRPPAEAPAIVINAHGFRYLNARLPVKKRVADLLRRMTLEEKAGQMTQAERGALAKQSDVATYLLGSLLSGGGSAPAQNTPRAWADMVDAFQLQAQRTRLQVPLIYGVDAVHGHNNVAGATIFPHNVGMGATRDPALVEQQGKITAREVKATGIPWDFAPCLCVSRDDRWGRAYESFGEDPALVTRMATIIDGLQQNGVLATAKHYVGDGGTAYGSSTNGDFTIDQGITRTSREELEAIHLAPFTEAVKRGVATVMPSFSSVDFGAGPLKMHAHGELLNNVLKGRLGFKGFVISDWQAIDQIPGDYPSDVRTSVNAGLDMIMVPYAYPAFTSTLKAEVEAGRVTMKRVDDAVTRILMQKFRLGLFERPYADRSRIGDVGSAAHRAVARTAAAKSQVLLKNADGLLPLRRDARVYVAGSNADDIGNQSGGWTISWQGSSGPITPGTTILSAIRSRAAGVTYSRDASAGLAGHDVGVVVVGETPYAEGQGDVGRAGRTLDLSAADRAAVERVCGAMKCAVLVVSGRPMVLGDLSGVEAVVASWLPGTEGDGVADPLFGAVPYTGRLPFTWFRSAEQLPINVGDAAYDPLFPYGWGLRTDRGQDRLKAAGAGLGAGDNLSKAAAAALTPALHDRNWNADGSARDPRAVLSALGTAASLLDRSKSDAYAVGDAVVSVARDIAQRAGKRPDLQAAADHELAAGNLRKAVDLLAQSAG</sequence>
<feature type="domain" description="Calx-beta" evidence="11">
    <location>
        <begin position="199"/>
        <end position="302"/>
    </location>
</feature>
<proteinExistence type="inferred from homology"/>
<feature type="signal peptide" evidence="10">
    <location>
        <begin position="1"/>
        <end position="27"/>
    </location>
</feature>
<dbReference type="InterPro" id="IPR005087">
    <property type="entry name" value="CBM11"/>
</dbReference>
<dbReference type="SUPFAM" id="SSF141072">
    <property type="entry name" value="CalX-like"/>
    <property type="match status" value="1"/>
</dbReference>
<dbReference type="GO" id="GO:0008422">
    <property type="term" value="F:beta-glucosidase activity"/>
    <property type="evidence" value="ECO:0007669"/>
    <property type="project" value="UniProtKB-EC"/>
</dbReference>
<dbReference type="InterPro" id="IPR051915">
    <property type="entry name" value="Cellulose_Degrad_GH3"/>
</dbReference>
<dbReference type="GO" id="GO:0030245">
    <property type="term" value="P:cellulose catabolic process"/>
    <property type="evidence" value="ECO:0007669"/>
    <property type="project" value="InterPro"/>
</dbReference>
<dbReference type="InterPro" id="IPR001764">
    <property type="entry name" value="Glyco_hydro_3_N"/>
</dbReference>
<dbReference type="Pfam" id="PF01915">
    <property type="entry name" value="Glyco_hydro_3_C"/>
    <property type="match status" value="1"/>
</dbReference>
<dbReference type="AlphaFoldDB" id="A0A1G9E6U3"/>
<dbReference type="InterPro" id="IPR008979">
    <property type="entry name" value="Galactose-bd-like_sf"/>
</dbReference>
<dbReference type="InterPro" id="IPR038081">
    <property type="entry name" value="CalX-like_sf"/>
</dbReference>
<evidence type="ECO:0000256" key="9">
    <source>
        <dbReference type="RuleBase" id="RU361161"/>
    </source>
</evidence>
<dbReference type="PANTHER" id="PTHR30620">
    <property type="entry name" value="PERIPLASMIC BETA-GLUCOSIDASE-RELATED"/>
    <property type="match status" value="1"/>
</dbReference>
<dbReference type="GO" id="GO:0016020">
    <property type="term" value="C:membrane"/>
    <property type="evidence" value="ECO:0007669"/>
    <property type="project" value="InterPro"/>
</dbReference>
<keyword evidence="13" id="KW-1185">Reference proteome</keyword>
<dbReference type="InterPro" id="IPR017853">
    <property type="entry name" value="GH"/>
</dbReference>
<dbReference type="GO" id="GO:0008810">
    <property type="term" value="F:cellulase activity"/>
    <property type="evidence" value="ECO:0007669"/>
    <property type="project" value="InterPro"/>
</dbReference>
<keyword evidence="5" id="KW-0677">Repeat</keyword>
<dbReference type="Proteomes" id="UP000199202">
    <property type="component" value="Unassembled WGS sequence"/>
</dbReference>
<gene>
    <name evidence="12" type="ORF">SAMN05421869_11858</name>
</gene>
<dbReference type="Pfam" id="PF03160">
    <property type="entry name" value="Calx-beta"/>
    <property type="match status" value="1"/>
</dbReference>
<dbReference type="InterPro" id="IPR003644">
    <property type="entry name" value="Calx_beta"/>
</dbReference>
<dbReference type="Gene3D" id="3.40.50.1700">
    <property type="entry name" value="Glycoside hydrolase family 3 C-terminal domain"/>
    <property type="match status" value="1"/>
</dbReference>
<dbReference type="GO" id="GO:0007154">
    <property type="term" value="P:cell communication"/>
    <property type="evidence" value="ECO:0007669"/>
    <property type="project" value="InterPro"/>
</dbReference>
<dbReference type="InterPro" id="IPR036881">
    <property type="entry name" value="Glyco_hydro_3_C_sf"/>
</dbReference>
<evidence type="ECO:0000256" key="5">
    <source>
        <dbReference type="ARBA" id="ARBA00022737"/>
    </source>
</evidence>
<dbReference type="SUPFAM" id="SSF52279">
    <property type="entry name" value="Beta-D-glucan exohydrolase, C-terminal domain"/>
    <property type="match status" value="1"/>
</dbReference>
<keyword evidence="6 9" id="KW-0378">Hydrolase</keyword>
<dbReference type="Gene3D" id="2.60.120.430">
    <property type="entry name" value="Galactose-binding lectin"/>
    <property type="match status" value="1"/>
</dbReference>
<evidence type="ECO:0000256" key="2">
    <source>
        <dbReference type="ARBA" id="ARBA00005336"/>
    </source>
</evidence>
<evidence type="ECO:0000256" key="1">
    <source>
        <dbReference type="ARBA" id="ARBA00000448"/>
    </source>
</evidence>
<dbReference type="STRING" id="633440.SAMN05421869_11858"/>
<evidence type="ECO:0000313" key="13">
    <source>
        <dbReference type="Proteomes" id="UP000199202"/>
    </source>
</evidence>
<evidence type="ECO:0000256" key="6">
    <source>
        <dbReference type="ARBA" id="ARBA00022801"/>
    </source>
</evidence>
<dbReference type="SMART" id="SM00237">
    <property type="entry name" value="Calx_beta"/>
    <property type="match status" value="1"/>
</dbReference>
<dbReference type="SUPFAM" id="SSF51445">
    <property type="entry name" value="(Trans)glycosidases"/>
    <property type="match status" value="1"/>
</dbReference>
<accession>A0A1G9E6U3</accession>
<dbReference type="InterPro" id="IPR036962">
    <property type="entry name" value="Glyco_hydro_3_N_sf"/>
</dbReference>
<dbReference type="EC" id="3.2.1.21" evidence="3"/>
<dbReference type="Gene3D" id="2.60.40.2030">
    <property type="match status" value="1"/>
</dbReference>
<dbReference type="Pfam" id="PF00933">
    <property type="entry name" value="Glyco_hydro_3"/>
    <property type="match status" value="1"/>
</dbReference>
<evidence type="ECO:0000256" key="8">
    <source>
        <dbReference type="ARBA" id="ARBA00023295"/>
    </source>
</evidence>
<name>A0A1G9E6U3_9ACTN</name>
<dbReference type="EMBL" id="FNDJ01000018">
    <property type="protein sequence ID" value="SDK71872.1"/>
    <property type="molecule type" value="Genomic_DNA"/>
</dbReference>
<evidence type="ECO:0000256" key="7">
    <source>
        <dbReference type="ARBA" id="ARBA00022837"/>
    </source>
</evidence>
<keyword evidence="7" id="KW-0106">Calcium</keyword>
<organism evidence="12 13">
    <name type="scientific">Nonomuraea jiangxiensis</name>
    <dbReference type="NCBI Taxonomy" id="633440"/>
    <lineage>
        <taxon>Bacteria</taxon>
        <taxon>Bacillati</taxon>
        <taxon>Actinomycetota</taxon>
        <taxon>Actinomycetes</taxon>
        <taxon>Streptosporangiales</taxon>
        <taxon>Streptosporangiaceae</taxon>
        <taxon>Nonomuraea</taxon>
    </lineage>
</organism>
<dbReference type="Pfam" id="PF03425">
    <property type="entry name" value="CBM_11"/>
    <property type="match status" value="1"/>
</dbReference>
<dbReference type="PROSITE" id="PS00775">
    <property type="entry name" value="GLYCOSYL_HYDROL_F3"/>
    <property type="match status" value="1"/>
</dbReference>
<feature type="chain" id="PRO_5011730215" description="beta-glucosidase" evidence="10">
    <location>
        <begin position="28"/>
        <end position="1017"/>
    </location>
</feature>
<evidence type="ECO:0000313" key="12">
    <source>
        <dbReference type="EMBL" id="SDK71872.1"/>
    </source>
</evidence>
<dbReference type="Gene3D" id="3.20.20.300">
    <property type="entry name" value="Glycoside hydrolase, family 3, N-terminal domain"/>
    <property type="match status" value="1"/>
</dbReference>
<dbReference type="PRINTS" id="PR00133">
    <property type="entry name" value="GLHYDRLASE3"/>
</dbReference>
<comment type="similarity">
    <text evidence="2 9">Belongs to the glycosyl hydrolase 3 family.</text>
</comment>
<evidence type="ECO:0000256" key="10">
    <source>
        <dbReference type="SAM" id="SignalP"/>
    </source>
</evidence>
<keyword evidence="8 9" id="KW-0326">Glycosidase</keyword>
<dbReference type="InterPro" id="IPR019800">
    <property type="entry name" value="Glyco_hydro_3_AS"/>
</dbReference>
<dbReference type="InterPro" id="IPR002772">
    <property type="entry name" value="Glyco_hydro_3_C"/>
</dbReference>
<evidence type="ECO:0000256" key="3">
    <source>
        <dbReference type="ARBA" id="ARBA00012744"/>
    </source>
</evidence>
<dbReference type="PANTHER" id="PTHR30620:SF16">
    <property type="entry name" value="LYSOSOMAL BETA GLUCOSIDASE"/>
    <property type="match status" value="1"/>
</dbReference>
<keyword evidence="4 10" id="KW-0732">Signal</keyword>
<dbReference type="SUPFAM" id="SSF49785">
    <property type="entry name" value="Galactose-binding domain-like"/>
    <property type="match status" value="1"/>
</dbReference>
<reference evidence="12 13" key="1">
    <citation type="submission" date="2016-10" db="EMBL/GenBank/DDBJ databases">
        <authorList>
            <person name="de Groot N.N."/>
        </authorList>
    </citation>
    <scope>NUCLEOTIDE SEQUENCE [LARGE SCALE GENOMIC DNA]</scope>
    <source>
        <strain evidence="12 13">CGMCC 4.6533</strain>
    </source>
</reference>